<dbReference type="OrthoDB" id="10474887at2759"/>
<evidence type="ECO:0000256" key="1">
    <source>
        <dbReference type="SAM" id="Phobius"/>
    </source>
</evidence>
<dbReference type="GeneID" id="20713451"/>
<gene>
    <name evidence="2" type="ORF">TOT_010000549</name>
</gene>
<evidence type="ECO:0000313" key="3">
    <source>
        <dbReference type="Proteomes" id="UP000003786"/>
    </source>
</evidence>
<name>J4CCB2_THEOR</name>
<sequence length="275" mass="31208">MNFTTLSIGFVVYSLISFFNYVYSEDILLGSDFTTPDSQPKESETNSTSLKTFTNPNLSNFDINDKTKTPDLKYSTSCSTKSPDELRFFAFVPDSDSKVTELTRDQFTFKVDENNHELYHFEFKDDKKCAKIKYDDTTIWRSGEYGIPGAKYVIYNKNNDRIVVRDDERSITYRLVDDSSEQGENIDLSATEPGRADSNLGSIDSAVTYVAYVTDPVKDLKRSNVSISLVVFSLFALLVLMTLMLVGLLLLVVRLYRVVDQIKFDFGATETKVVL</sequence>
<accession>J4CCB2</accession>
<proteinExistence type="predicted"/>
<dbReference type="Pfam" id="PF04385">
    <property type="entry name" value="FAINT"/>
    <property type="match status" value="1"/>
</dbReference>
<dbReference type="KEGG" id="tot:TOT_010000549"/>
<dbReference type="VEuPathDB" id="PiroplasmaDB:TOT_010000549"/>
<organism evidence="2 3">
    <name type="scientific">Theileria orientalis strain Shintoku</name>
    <dbReference type="NCBI Taxonomy" id="869250"/>
    <lineage>
        <taxon>Eukaryota</taxon>
        <taxon>Sar</taxon>
        <taxon>Alveolata</taxon>
        <taxon>Apicomplexa</taxon>
        <taxon>Aconoidasida</taxon>
        <taxon>Piroplasmida</taxon>
        <taxon>Theileriidae</taxon>
        <taxon>Theileria</taxon>
    </lineage>
</organism>
<protein>
    <submittedName>
        <fullName evidence="2">Uncharacterized protein</fullName>
    </submittedName>
</protein>
<dbReference type="EMBL" id="AP011946">
    <property type="protein sequence ID" value="BAM39087.1"/>
    <property type="molecule type" value="Genomic_DNA"/>
</dbReference>
<feature type="transmembrane region" description="Helical" evidence="1">
    <location>
        <begin position="229"/>
        <end position="253"/>
    </location>
</feature>
<keyword evidence="1" id="KW-1133">Transmembrane helix</keyword>
<dbReference type="AlphaFoldDB" id="J4CCB2"/>
<evidence type="ECO:0000313" key="2">
    <source>
        <dbReference type="EMBL" id="BAM39087.1"/>
    </source>
</evidence>
<keyword evidence="1" id="KW-0472">Membrane</keyword>
<keyword evidence="3" id="KW-1185">Reference proteome</keyword>
<dbReference type="InterPro" id="IPR007480">
    <property type="entry name" value="DUF529"/>
</dbReference>
<dbReference type="RefSeq" id="XP_009689388.1">
    <property type="nucleotide sequence ID" value="XM_009691093.1"/>
</dbReference>
<reference evidence="2 3" key="1">
    <citation type="journal article" date="2012" name="MBio">
        <title>Comparative genome analysis of three eukaryotic parasites with differing abilities to transform leukocytes reveals key mediators of Theileria-induced leukocyte transformation.</title>
        <authorList>
            <person name="Hayashida K."/>
            <person name="Hara Y."/>
            <person name="Abe T."/>
            <person name="Yamasaki C."/>
            <person name="Toyoda A."/>
            <person name="Kosuge T."/>
            <person name="Suzuki Y."/>
            <person name="Sato Y."/>
            <person name="Kawashima S."/>
            <person name="Katayama T."/>
            <person name="Wakaguri H."/>
            <person name="Inoue N."/>
            <person name="Homma K."/>
            <person name="Tada-Umezaki M."/>
            <person name="Yagi Y."/>
            <person name="Fujii Y."/>
            <person name="Habara T."/>
            <person name="Kanehisa M."/>
            <person name="Watanabe H."/>
            <person name="Ito K."/>
            <person name="Gojobori T."/>
            <person name="Sugawara H."/>
            <person name="Imanishi T."/>
            <person name="Weir W."/>
            <person name="Gardner M."/>
            <person name="Pain A."/>
            <person name="Shiels B."/>
            <person name="Hattori M."/>
            <person name="Nene V."/>
            <person name="Sugimoto C."/>
        </authorList>
    </citation>
    <scope>NUCLEOTIDE SEQUENCE [LARGE SCALE GENOMIC DNA]</scope>
    <source>
        <strain evidence="2 3">Shintoku</strain>
    </source>
</reference>
<keyword evidence="1" id="KW-0812">Transmembrane</keyword>
<dbReference type="Proteomes" id="UP000003786">
    <property type="component" value="Chromosome 1"/>
</dbReference>